<keyword evidence="2" id="KW-1185">Reference proteome</keyword>
<evidence type="ECO:0000313" key="1">
    <source>
        <dbReference type="EMBL" id="AFV11667.1"/>
    </source>
</evidence>
<dbReference type="SUPFAM" id="SSF56300">
    <property type="entry name" value="Metallo-dependent phosphatases"/>
    <property type="match status" value="1"/>
</dbReference>
<dbReference type="Proteomes" id="UP000000467">
    <property type="component" value="Chromosome"/>
</dbReference>
<dbReference type="KEGG" id="tpz:Tph_c14580"/>
<sequence>MRITEADYTLTGHYHLPFEISDGEKRVVNPGALVRLSVIQEEIDRTPSVMLIECSQSGISHRIIPLACAKPGSEALDRSHLDIERLRDERRQAFLTSLDEFRGDRFAALEPEKVLNEVLSHFQASPEVQGEVWRRFQEIMSSQ</sequence>
<evidence type="ECO:0000313" key="2">
    <source>
        <dbReference type="Proteomes" id="UP000000467"/>
    </source>
</evidence>
<gene>
    <name evidence="1" type="ordered locus">Tph_c14580</name>
</gene>
<dbReference type="Gene3D" id="3.60.21.10">
    <property type="match status" value="1"/>
</dbReference>
<organism evidence="1 2">
    <name type="scientific">Thermacetogenium phaeum (strain ATCC BAA-254 / DSM 26808 / PB)</name>
    <dbReference type="NCBI Taxonomy" id="1089553"/>
    <lineage>
        <taxon>Bacteria</taxon>
        <taxon>Bacillati</taxon>
        <taxon>Bacillota</taxon>
        <taxon>Clostridia</taxon>
        <taxon>Thermoanaerobacterales</taxon>
        <taxon>Thermoanaerobacteraceae</taxon>
        <taxon>Thermacetogenium</taxon>
    </lineage>
</organism>
<dbReference type="eggNOG" id="COG0420">
    <property type="taxonomic scope" value="Bacteria"/>
</dbReference>
<name>K4LHX7_THEPS</name>
<reference evidence="1 2" key="1">
    <citation type="journal article" date="2012" name="BMC Genomics">
        <title>Genome-guided analysis of physiological and morphological traits of the fermentative acetate oxidizer Thermacetogenium phaeum.</title>
        <authorList>
            <person name="Oehler D."/>
            <person name="Poehlein A."/>
            <person name="Leimbach A."/>
            <person name="Muller N."/>
            <person name="Daniel R."/>
            <person name="Gottschalk G."/>
            <person name="Schink B."/>
        </authorList>
    </citation>
    <scope>NUCLEOTIDE SEQUENCE [LARGE SCALE GENOMIC DNA]</scope>
    <source>
        <strain evidence="2">ATCC BAA-254 / DSM 26808 / PB</strain>
    </source>
</reference>
<accession>K4LHX7</accession>
<dbReference type="EMBL" id="CP003732">
    <property type="protein sequence ID" value="AFV11667.1"/>
    <property type="molecule type" value="Genomic_DNA"/>
</dbReference>
<dbReference type="STRING" id="1089553.Tph_c14580"/>
<proteinExistence type="predicted"/>
<dbReference type="RefSeq" id="WP_015050547.1">
    <property type="nucleotide sequence ID" value="NZ_KI912609.1"/>
</dbReference>
<dbReference type="AlphaFoldDB" id="K4LHX7"/>
<dbReference type="HOGENOM" id="CLU_1805256_0_0_9"/>
<protein>
    <submittedName>
        <fullName evidence="1">Putative metallo-dependent phosphatase</fullName>
    </submittedName>
</protein>
<dbReference type="InterPro" id="IPR029052">
    <property type="entry name" value="Metallo-depent_PP-like"/>
</dbReference>